<evidence type="ECO:0000313" key="2">
    <source>
        <dbReference type="Proteomes" id="UP000306196"/>
    </source>
</evidence>
<organism evidence="1 2">
    <name type="scientific">Phragmitibacter flavus</name>
    <dbReference type="NCBI Taxonomy" id="2576071"/>
    <lineage>
        <taxon>Bacteria</taxon>
        <taxon>Pseudomonadati</taxon>
        <taxon>Verrucomicrobiota</taxon>
        <taxon>Verrucomicrobiia</taxon>
        <taxon>Verrucomicrobiales</taxon>
        <taxon>Verrucomicrobiaceae</taxon>
        <taxon>Phragmitibacter</taxon>
    </lineage>
</organism>
<comment type="caution">
    <text evidence="1">The sequence shown here is derived from an EMBL/GenBank/DDBJ whole genome shotgun (WGS) entry which is preliminary data.</text>
</comment>
<gene>
    <name evidence="1" type="ORF">FEM03_22950</name>
</gene>
<evidence type="ECO:0000313" key="1">
    <source>
        <dbReference type="EMBL" id="TLD68365.1"/>
    </source>
</evidence>
<dbReference type="AlphaFoldDB" id="A0A5R8K8U3"/>
<proteinExistence type="predicted"/>
<sequence length="145" mass="15948">MDSIEAPDTAIQNALEQLQSAEEGTSLLILDADSNRGVVFFTTDSPTELMFSFASPARDQPREESPGGEILLSEEEVVRLRALLDSADIEHYSAVMPHPNQQPDAHLSLIEGCIASPSEGKPFIDRVFTEVYLLDPPQEYTILSD</sequence>
<dbReference type="RefSeq" id="WP_138088658.1">
    <property type="nucleotide sequence ID" value="NZ_VAUV01000026.1"/>
</dbReference>
<accession>A0A5R8K8U3</accession>
<reference evidence="1 2" key="1">
    <citation type="submission" date="2019-05" db="EMBL/GenBank/DDBJ databases">
        <title>Verrucobacter flavum gen. nov., sp. nov. a new member of the family Verrucomicrobiaceae.</title>
        <authorList>
            <person name="Szuroczki S."/>
            <person name="Abbaszade G."/>
            <person name="Szabo A."/>
            <person name="Felfoldi T."/>
            <person name="Schumann P."/>
            <person name="Boka K."/>
            <person name="Keki Z."/>
            <person name="Toumi M."/>
            <person name="Toth E."/>
        </authorList>
    </citation>
    <scope>NUCLEOTIDE SEQUENCE [LARGE SCALE GENOMIC DNA]</scope>
    <source>
        <strain evidence="1 2">MG-N-17</strain>
    </source>
</reference>
<dbReference type="EMBL" id="VAUV01000026">
    <property type="protein sequence ID" value="TLD68365.1"/>
    <property type="molecule type" value="Genomic_DNA"/>
</dbReference>
<protein>
    <submittedName>
        <fullName evidence="1">Uncharacterized protein</fullName>
    </submittedName>
</protein>
<keyword evidence="2" id="KW-1185">Reference proteome</keyword>
<name>A0A5R8K8U3_9BACT</name>
<dbReference type="Proteomes" id="UP000306196">
    <property type="component" value="Unassembled WGS sequence"/>
</dbReference>